<dbReference type="PATRIC" id="fig|1309411.5.peg.2742"/>
<dbReference type="SUPFAM" id="SSF54001">
    <property type="entry name" value="Cysteine proteinases"/>
    <property type="match status" value="1"/>
</dbReference>
<dbReference type="OrthoDB" id="60336at2"/>
<dbReference type="Pfam" id="PF14907">
    <property type="entry name" value="NTP_transf_5"/>
    <property type="match status" value="1"/>
</dbReference>
<evidence type="ECO:0000313" key="2">
    <source>
        <dbReference type="EMBL" id="AKH17876.1"/>
    </source>
</evidence>
<dbReference type="InterPro" id="IPR038765">
    <property type="entry name" value="Papain-like_cys_pep_sf"/>
</dbReference>
<keyword evidence="3" id="KW-1185">Reference proteome</keyword>
<dbReference type="InterPro" id="IPR039498">
    <property type="entry name" value="NTP_transf_5"/>
</dbReference>
<feature type="domain" description="Microcin J25-processing protein McjB C-terminal" evidence="1">
    <location>
        <begin position="321"/>
        <end position="432"/>
    </location>
</feature>
<evidence type="ECO:0000313" key="3">
    <source>
        <dbReference type="Proteomes" id="UP000034024"/>
    </source>
</evidence>
<dbReference type="AlphaFoldDB" id="A0A0F7JN98"/>
<dbReference type="KEGG" id="dch:SY84_13500"/>
<dbReference type="EMBL" id="CP011389">
    <property type="protein sequence ID" value="AKH17876.1"/>
    <property type="molecule type" value="Genomic_DNA"/>
</dbReference>
<proteinExistence type="predicted"/>
<name>A0A0F7JN98_9DEIO</name>
<sequence length="439" mass="48810">MTGPTRALQGALTRPPEQLTPEMRQAARQAGLGGALRARLPHGHPWRAELRDDAAHLALRHARTRGPVRALLGAWAAAGIPTLIFKGFALSEFEYAPGERFYGDVDVLLPPDPQTVRRAVQVARSLGWRSDRLEDVARPAPWLHESTHLRAPGDAAQLDVHRWIVPALYLPRARAMTLTAGLWRRARAVDWDGVPVWRPDPRDELLLTLVLNRVWGGDHGGLKPQDYLDSERLARRTTPQALAEHARHLGLTHTWAAFQAVCDPARGRLELNAEVTRPLLLRALHADGGRTRRAVSERLGRVAFLLPAVPAAFGDVLWAAWAVRRGGDPRRHLDRCRPGPGADLTPDVLDRTLTAARLVTHLLHPRQRRAGVCVPRAYASYRALRRLGHPAVFVSGVTRQGGQLLSHAWVEDTHGPLIGYAEPHNRRTFRVTLEHPPRP</sequence>
<gene>
    <name evidence="2" type="ORF">SY84_13500</name>
</gene>
<dbReference type="InterPro" id="IPR032708">
    <property type="entry name" value="McjB_C"/>
</dbReference>
<dbReference type="RefSeq" id="WP_046844443.1">
    <property type="nucleotide sequence ID" value="NZ_CP011389.1"/>
</dbReference>
<dbReference type="InterPro" id="IPR053521">
    <property type="entry name" value="McjB-like"/>
</dbReference>
<dbReference type="NCBIfam" id="NF033537">
    <property type="entry name" value="lasso_biosyn_B2"/>
    <property type="match status" value="1"/>
</dbReference>
<evidence type="ECO:0000259" key="1">
    <source>
        <dbReference type="Pfam" id="PF13471"/>
    </source>
</evidence>
<reference evidence="2 3" key="1">
    <citation type="submission" date="2015-01" db="EMBL/GenBank/DDBJ databases">
        <title>Deinococcus soli/N5/whole genome sequencing.</title>
        <authorList>
            <person name="Kim M.K."/>
            <person name="Srinivasan S."/>
            <person name="Lee J.-J."/>
        </authorList>
    </citation>
    <scope>NUCLEOTIDE SEQUENCE [LARGE SCALE GENOMIC DNA]</scope>
    <source>
        <strain evidence="2 3">N5</strain>
    </source>
</reference>
<dbReference type="Pfam" id="PF13471">
    <property type="entry name" value="Transglut_core3"/>
    <property type="match status" value="1"/>
</dbReference>
<organism evidence="2 3">
    <name type="scientific">Deinococcus soli</name>
    <name type="common">ex Cha et al. 2016</name>
    <dbReference type="NCBI Taxonomy" id="1309411"/>
    <lineage>
        <taxon>Bacteria</taxon>
        <taxon>Thermotogati</taxon>
        <taxon>Deinococcota</taxon>
        <taxon>Deinococci</taxon>
        <taxon>Deinococcales</taxon>
        <taxon>Deinococcaceae</taxon>
        <taxon>Deinococcus</taxon>
    </lineage>
</organism>
<accession>A0A0F7JN98</accession>
<protein>
    <recommendedName>
        <fullName evidence="1">Microcin J25-processing protein McjB C-terminal domain-containing protein</fullName>
    </recommendedName>
</protein>
<dbReference type="Proteomes" id="UP000034024">
    <property type="component" value="Chromosome"/>
</dbReference>